<evidence type="ECO:0000313" key="5">
    <source>
        <dbReference type="Proteomes" id="UP000476411"/>
    </source>
</evidence>
<dbReference type="GO" id="GO:0016783">
    <property type="term" value="F:sulfurtransferase activity"/>
    <property type="evidence" value="ECO:0007669"/>
    <property type="project" value="InterPro"/>
</dbReference>
<dbReference type="HAMAP" id="MF_00187">
    <property type="entry name" value="FdhD"/>
    <property type="match status" value="1"/>
</dbReference>
<dbReference type="InterPro" id="IPR016193">
    <property type="entry name" value="Cytidine_deaminase-like"/>
</dbReference>
<name>A0A6B9Z9R0_9BACT</name>
<evidence type="ECO:0000256" key="2">
    <source>
        <dbReference type="ARBA" id="ARBA00023150"/>
    </source>
</evidence>
<dbReference type="RefSeq" id="WP_162330439.1">
    <property type="nucleotide sequence ID" value="NZ_CP048113.1"/>
</dbReference>
<evidence type="ECO:0000256" key="3">
    <source>
        <dbReference type="HAMAP-Rule" id="MF_00187"/>
    </source>
</evidence>
<proteinExistence type="inferred from homology"/>
<reference evidence="4 5" key="1">
    <citation type="submission" date="2020-01" db="EMBL/GenBank/DDBJ databases">
        <title>Complete genome sequence of Chitinophaga sp. H33E-04 isolated from quinoa roots.</title>
        <authorList>
            <person name="Weon H.-Y."/>
            <person name="Lee S.A."/>
        </authorList>
    </citation>
    <scope>NUCLEOTIDE SEQUENCE [LARGE SCALE GENOMIC DNA]</scope>
    <source>
        <strain evidence="4 5">H33E-04</strain>
    </source>
</reference>
<dbReference type="PANTHER" id="PTHR30592">
    <property type="entry name" value="FORMATE DEHYDROGENASE"/>
    <property type="match status" value="1"/>
</dbReference>
<organism evidence="4 5">
    <name type="scientific">Chitinophaga agri</name>
    <dbReference type="NCBI Taxonomy" id="2703787"/>
    <lineage>
        <taxon>Bacteria</taxon>
        <taxon>Pseudomonadati</taxon>
        <taxon>Bacteroidota</taxon>
        <taxon>Chitinophagia</taxon>
        <taxon>Chitinophagales</taxon>
        <taxon>Chitinophagaceae</taxon>
        <taxon>Chitinophaga</taxon>
    </lineage>
</organism>
<comment type="function">
    <text evidence="3">Required for formate dehydrogenase (FDH) activity. Acts as a sulfur carrier protein that transfers sulfur from IscS to the molybdenum cofactor prior to its insertion into FDH.</text>
</comment>
<gene>
    <name evidence="3 4" type="primary">fdhD</name>
    <name evidence="4" type="ORF">GWR21_03700</name>
</gene>
<comment type="similarity">
    <text evidence="3">Belongs to the FdhD family.</text>
</comment>
<dbReference type="GO" id="GO:0005737">
    <property type="term" value="C:cytoplasm"/>
    <property type="evidence" value="ECO:0007669"/>
    <property type="project" value="UniProtKB-SubCell"/>
</dbReference>
<feature type="active site" description="Cysteine persulfide intermediate" evidence="3">
    <location>
        <position position="117"/>
    </location>
</feature>
<dbReference type="PANTHER" id="PTHR30592:SF1">
    <property type="entry name" value="SULFUR CARRIER PROTEIN FDHD"/>
    <property type="match status" value="1"/>
</dbReference>
<dbReference type="Gene3D" id="3.40.140.10">
    <property type="entry name" value="Cytidine Deaminase, domain 2"/>
    <property type="match status" value="1"/>
</dbReference>
<sequence length="286" mass="31047">MSNPAISYTRITRVQDTIVTATEDALAAEEPLEIQLIHGPAANRQQQSVSVTMRTPGQDPELAIGFLFTEGIIRSEKDVKAISSESEITNTILVSLHEHVCPALTSSQRNFVSNAGCGMCGKTDITAIYTPVSKTSPAATTGWKWPASMITQLPDILRKQQQLFEDTGGIHAAALFDPSATPLLMREDIGRHNAVDKLIGAALQQQLFPMDNYLLLLSGRAGFELIQKAAMAGIKVIAAVGAPSGMAVKMAREWDITLIGFLRQQRFNIYNGEKRIAITNTTVSTH</sequence>
<evidence type="ECO:0000313" key="4">
    <source>
        <dbReference type="EMBL" id="QHS58736.1"/>
    </source>
</evidence>
<dbReference type="Gene3D" id="3.10.20.10">
    <property type="match status" value="1"/>
</dbReference>
<accession>A0A6B9Z9R0</accession>
<dbReference type="NCBIfam" id="TIGR00129">
    <property type="entry name" value="fdhD_narQ"/>
    <property type="match status" value="1"/>
</dbReference>
<comment type="subcellular location">
    <subcellularLocation>
        <location evidence="3">Cytoplasm</location>
    </subcellularLocation>
</comment>
<dbReference type="Proteomes" id="UP000476411">
    <property type="component" value="Chromosome"/>
</dbReference>
<dbReference type="AlphaFoldDB" id="A0A6B9Z9R0"/>
<keyword evidence="5" id="KW-1185">Reference proteome</keyword>
<dbReference type="SUPFAM" id="SSF53927">
    <property type="entry name" value="Cytidine deaminase-like"/>
    <property type="match status" value="1"/>
</dbReference>
<dbReference type="EMBL" id="CP048113">
    <property type="protein sequence ID" value="QHS58736.1"/>
    <property type="molecule type" value="Genomic_DNA"/>
</dbReference>
<keyword evidence="1 3" id="KW-0963">Cytoplasm</keyword>
<keyword evidence="2 3" id="KW-0501">Molybdenum cofactor biosynthesis</keyword>
<evidence type="ECO:0000256" key="1">
    <source>
        <dbReference type="ARBA" id="ARBA00022490"/>
    </source>
</evidence>
<dbReference type="GO" id="GO:0006777">
    <property type="term" value="P:Mo-molybdopterin cofactor biosynthetic process"/>
    <property type="evidence" value="ECO:0007669"/>
    <property type="project" value="UniProtKB-UniRule"/>
</dbReference>
<dbReference type="Pfam" id="PF02634">
    <property type="entry name" value="FdhD-NarQ"/>
    <property type="match status" value="1"/>
</dbReference>
<dbReference type="InterPro" id="IPR003786">
    <property type="entry name" value="FdhD"/>
</dbReference>
<feature type="binding site" evidence="3">
    <location>
        <begin position="261"/>
        <end position="266"/>
    </location>
    <ligand>
        <name>Mo-bis(molybdopterin guanine dinucleotide)</name>
        <dbReference type="ChEBI" id="CHEBI:60539"/>
    </ligand>
</feature>
<dbReference type="PIRSF" id="PIRSF015626">
    <property type="entry name" value="FdhD"/>
    <property type="match status" value="1"/>
</dbReference>
<dbReference type="KEGG" id="chih:GWR21_03700"/>
<protein>
    <recommendedName>
        <fullName evidence="3">Sulfur carrier protein FdhD</fullName>
    </recommendedName>
</protein>
<keyword evidence="4" id="KW-0808">Transferase</keyword>
<dbReference type="GO" id="GO:0097163">
    <property type="term" value="F:sulfur carrier activity"/>
    <property type="evidence" value="ECO:0007669"/>
    <property type="project" value="UniProtKB-UniRule"/>
</dbReference>